<evidence type="ECO:0000313" key="3">
    <source>
        <dbReference type="EMBL" id="KAF4406339.1"/>
    </source>
</evidence>
<sequence>MENSACTRIQPQHEQYVSPDERPYDRSAVEGVTKAVLALSAAAGVLWVVSMVYTLTVWALSG</sequence>
<dbReference type="EMBL" id="WHPN01000373">
    <property type="protein sequence ID" value="KAF4406339.1"/>
    <property type="molecule type" value="Genomic_DNA"/>
</dbReference>
<keyword evidence="2" id="KW-0812">Transmembrane</keyword>
<accession>A0ABQ7FF98</accession>
<comment type="caution">
    <text evidence="3">The sequence shown here is derived from an EMBL/GenBank/DDBJ whole genome shotgun (WGS) entry which is preliminary data.</text>
</comment>
<feature type="compositionally biased region" description="Polar residues" evidence="1">
    <location>
        <begin position="1"/>
        <end position="15"/>
    </location>
</feature>
<name>A0ABQ7FF98_9ACTN</name>
<evidence type="ECO:0000256" key="1">
    <source>
        <dbReference type="SAM" id="MobiDB-lite"/>
    </source>
</evidence>
<keyword evidence="4" id="KW-1185">Reference proteome</keyword>
<reference evidence="3 4" key="1">
    <citation type="submission" date="2019-10" db="EMBL/GenBank/DDBJ databases">
        <title>Streptomyces tenebrisbrunneis sp.nov., an endogenous actinomycete isolated from of Lycium ruthenicum.</title>
        <authorList>
            <person name="Ma L."/>
        </authorList>
    </citation>
    <scope>NUCLEOTIDE SEQUENCE [LARGE SCALE GENOMIC DNA]</scope>
    <source>
        <strain evidence="3 4">TRM 66187</strain>
    </source>
</reference>
<dbReference type="RefSeq" id="WP_143671231.1">
    <property type="nucleotide sequence ID" value="NZ_WHPN01000373.1"/>
</dbReference>
<organism evidence="3 4">
    <name type="scientific">Streptomyces lycii</name>
    <dbReference type="NCBI Taxonomy" id="2654337"/>
    <lineage>
        <taxon>Bacteria</taxon>
        <taxon>Bacillati</taxon>
        <taxon>Actinomycetota</taxon>
        <taxon>Actinomycetes</taxon>
        <taxon>Kitasatosporales</taxon>
        <taxon>Streptomycetaceae</taxon>
        <taxon>Streptomyces</taxon>
    </lineage>
</organism>
<proteinExistence type="predicted"/>
<gene>
    <name evidence="3" type="ORF">GCU69_25505</name>
</gene>
<feature type="region of interest" description="Disordered" evidence="1">
    <location>
        <begin position="1"/>
        <end position="22"/>
    </location>
</feature>
<evidence type="ECO:0000313" key="4">
    <source>
        <dbReference type="Proteomes" id="UP000621266"/>
    </source>
</evidence>
<keyword evidence="2" id="KW-1133">Transmembrane helix</keyword>
<feature type="transmembrane region" description="Helical" evidence="2">
    <location>
        <begin position="36"/>
        <end position="60"/>
    </location>
</feature>
<protein>
    <submittedName>
        <fullName evidence="3">Uncharacterized protein</fullName>
    </submittedName>
</protein>
<evidence type="ECO:0000256" key="2">
    <source>
        <dbReference type="SAM" id="Phobius"/>
    </source>
</evidence>
<keyword evidence="2" id="KW-0472">Membrane</keyword>
<dbReference type="Proteomes" id="UP000621266">
    <property type="component" value="Unassembled WGS sequence"/>
</dbReference>